<dbReference type="InterPro" id="IPR036265">
    <property type="entry name" value="HIT-like_sf"/>
</dbReference>
<accession>L8H2U4</accession>
<protein>
    <submittedName>
        <fullName evidence="3">Histidine triad domain containing protein</fullName>
    </submittedName>
</protein>
<dbReference type="PANTHER" id="PTHR12486">
    <property type="entry name" value="APRATAXIN-RELATED"/>
    <property type="match status" value="1"/>
</dbReference>
<dbReference type="GeneID" id="14920345"/>
<dbReference type="EMBL" id="KB007933">
    <property type="protein sequence ID" value="ELR19557.1"/>
    <property type="molecule type" value="Genomic_DNA"/>
</dbReference>
<dbReference type="VEuPathDB" id="AmoebaDB:ACA1_270320"/>
<dbReference type="GO" id="GO:0033699">
    <property type="term" value="F:DNA 5'-adenosine monophosphate hydrolase activity"/>
    <property type="evidence" value="ECO:0007669"/>
    <property type="project" value="TreeGrafter"/>
</dbReference>
<organism evidence="3 4">
    <name type="scientific">Acanthamoeba castellanii (strain ATCC 30010 / Neff)</name>
    <dbReference type="NCBI Taxonomy" id="1257118"/>
    <lineage>
        <taxon>Eukaryota</taxon>
        <taxon>Amoebozoa</taxon>
        <taxon>Discosea</taxon>
        <taxon>Longamoebia</taxon>
        <taxon>Centramoebida</taxon>
        <taxon>Acanthamoebidae</taxon>
        <taxon>Acanthamoeba</taxon>
    </lineage>
</organism>
<dbReference type="InterPro" id="IPR032566">
    <property type="entry name" value="Znf-C2HE"/>
</dbReference>
<dbReference type="GO" id="GO:0000012">
    <property type="term" value="P:single strand break repair"/>
    <property type="evidence" value="ECO:0007669"/>
    <property type="project" value="TreeGrafter"/>
</dbReference>
<feature type="domain" description="Aprataxin C2HE/C2H2/C2HC zinc finger" evidence="2">
    <location>
        <begin position="517"/>
        <end position="574"/>
    </location>
</feature>
<dbReference type="GO" id="GO:0030983">
    <property type="term" value="F:mismatched DNA binding"/>
    <property type="evidence" value="ECO:0007669"/>
    <property type="project" value="TreeGrafter"/>
</dbReference>
<evidence type="ECO:0000313" key="3">
    <source>
        <dbReference type="EMBL" id="ELR19557.1"/>
    </source>
</evidence>
<dbReference type="Gene3D" id="3.30.428.10">
    <property type="entry name" value="HIT-like"/>
    <property type="match status" value="1"/>
</dbReference>
<dbReference type="InterPro" id="IPR043472">
    <property type="entry name" value="Macro_dom-like"/>
</dbReference>
<dbReference type="Pfam" id="PF11969">
    <property type="entry name" value="DcpS_C"/>
    <property type="match status" value="1"/>
</dbReference>
<feature type="region of interest" description="Disordered" evidence="1">
    <location>
        <begin position="91"/>
        <end position="158"/>
    </location>
</feature>
<dbReference type="GO" id="GO:0005634">
    <property type="term" value="C:nucleus"/>
    <property type="evidence" value="ECO:0007669"/>
    <property type="project" value="TreeGrafter"/>
</dbReference>
<dbReference type="RefSeq" id="XP_004341643.1">
    <property type="nucleotide sequence ID" value="XM_004341595.1"/>
</dbReference>
<dbReference type="STRING" id="1257118.L8H2U4"/>
<dbReference type="Pfam" id="PF16278">
    <property type="entry name" value="zf-C2HE"/>
    <property type="match status" value="1"/>
</dbReference>
<dbReference type="SUPFAM" id="SSF54197">
    <property type="entry name" value="HIT-like"/>
    <property type="match status" value="1"/>
</dbReference>
<evidence type="ECO:0000259" key="2">
    <source>
        <dbReference type="Pfam" id="PF16278"/>
    </source>
</evidence>
<dbReference type="Gene3D" id="3.40.220.10">
    <property type="entry name" value="Leucine Aminopeptidase, subunit E, domain 1"/>
    <property type="match status" value="1"/>
</dbReference>
<feature type="region of interest" description="Disordered" evidence="1">
    <location>
        <begin position="373"/>
        <end position="397"/>
    </location>
</feature>
<dbReference type="GO" id="GO:0003697">
    <property type="term" value="F:single-stranded DNA binding"/>
    <property type="evidence" value="ECO:0007669"/>
    <property type="project" value="TreeGrafter"/>
</dbReference>
<dbReference type="PANTHER" id="PTHR12486:SF4">
    <property type="entry name" value="APRATAXIN"/>
    <property type="match status" value="1"/>
</dbReference>
<gene>
    <name evidence="3" type="ORF">ACA1_270320</name>
</gene>
<dbReference type="SUPFAM" id="SSF52949">
    <property type="entry name" value="Macro domain-like"/>
    <property type="match status" value="1"/>
</dbReference>
<dbReference type="GO" id="GO:1990165">
    <property type="term" value="F:single-strand break-containing DNA binding"/>
    <property type="evidence" value="ECO:0007669"/>
    <property type="project" value="TreeGrafter"/>
</dbReference>
<dbReference type="GO" id="GO:0003725">
    <property type="term" value="F:double-stranded RNA binding"/>
    <property type="evidence" value="ECO:0007669"/>
    <property type="project" value="TreeGrafter"/>
</dbReference>
<feature type="compositionally biased region" description="Low complexity" evidence="1">
    <location>
        <begin position="381"/>
        <end position="395"/>
    </location>
</feature>
<dbReference type="KEGG" id="acan:ACA1_270320"/>
<evidence type="ECO:0000313" key="4">
    <source>
        <dbReference type="Proteomes" id="UP000011083"/>
    </source>
</evidence>
<keyword evidence="4" id="KW-1185">Reference proteome</keyword>
<dbReference type="Proteomes" id="UP000011083">
    <property type="component" value="Unassembled WGS sequence"/>
</dbReference>
<reference evidence="3 4" key="1">
    <citation type="journal article" date="2013" name="Genome Biol.">
        <title>Genome of Acanthamoeba castellanii highlights extensive lateral gene transfer and early evolution of tyrosine kinase signaling.</title>
        <authorList>
            <person name="Clarke M."/>
            <person name="Lohan A.J."/>
            <person name="Liu B."/>
            <person name="Lagkouvardos I."/>
            <person name="Roy S."/>
            <person name="Zafar N."/>
            <person name="Bertelli C."/>
            <person name="Schilde C."/>
            <person name="Kianianmomeni A."/>
            <person name="Burglin T.R."/>
            <person name="Frech C."/>
            <person name="Turcotte B."/>
            <person name="Kopec K.O."/>
            <person name="Synnott J.M."/>
            <person name="Choo C."/>
            <person name="Paponov I."/>
            <person name="Finkler A."/>
            <person name="Soon Heng Tan C."/>
            <person name="Hutchins A.P."/>
            <person name="Weinmeier T."/>
            <person name="Rattei T."/>
            <person name="Chu J.S."/>
            <person name="Gimenez G."/>
            <person name="Irimia M."/>
            <person name="Rigden D.J."/>
            <person name="Fitzpatrick D.A."/>
            <person name="Lorenzo-Morales J."/>
            <person name="Bateman A."/>
            <person name="Chiu C.H."/>
            <person name="Tang P."/>
            <person name="Hegemann P."/>
            <person name="Fromm H."/>
            <person name="Raoult D."/>
            <person name="Greub G."/>
            <person name="Miranda-Saavedra D."/>
            <person name="Chen N."/>
            <person name="Nash P."/>
            <person name="Ginger M.L."/>
            <person name="Horn M."/>
            <person name="Schaap P."/>
            <person name="Caler L."/>
            <person name="Loftus B."/>
        </authorList>
    </citation>
    <scope>NUCLEOTIDE SEQUENCE [LARGE SCALE GENOMIC DNA]</scope>
    <source>
        <strain evidence="3 4">Neff</strain>
    </source>
</reference>
<evidence type="ECO:0000256" key="1">
    <source>
        <dbReference type="SAM" id="MobiDB-lite"/>
    </source>
</evidence>
<name>L8H2U4_ACACF</name>
<dbReference type="OrthoDB" id="3512845at2759"/>
<dbReference type="AlphaFoldDB" id="L8H2U4"/>
<sequence length="575" mass="63381">MSGSRAAVLKSEDGKITVPLPLGTTALGRTNLKLDDKRNGVNACYVKGTEEETYVGKGEEQALASGDTICFCGQSYPFVLTFLSITTTTPSAISSTNKRKLEEETRGEEEEEQEEEKEDTAQAQKRRKVEPKGGGGALPAVDAWRSRPSAPASSNTTWSAPHKHVAAFLEEHDDPRIRLYAVDITESATLAAIRKCWKGRDARFQIRVANITKMKTEGIPCRVIANAANEWYGRGAPSRQLSFSAMGSGVNLAINKAAGPALDKETKARYKGVHHVVHVMAPNMNPQRNNCLHDDYTKGDRLLGQCYSSLLTTFWDLVSGSPTTKASAQAEDEIEEDFDEANFAPRPTETKKSAPAVPKSSANAFSMLMTAKKPEAEPKGGKAASEGASAPKAPARAGGWSDALTPYATHPEKVPPNIMHQYDDKTVCIFDKFPKVAFKHLLVLPRRLIPGYGNLTADDVPLLKEMQKRGQMTVEQLTSRYGTLKFRLGFHAVPSMRQLHDFDSEHLKTKKHWNSFTTEFFIPADKFIKTLETDGSIHFEKARYEAWLEAPLKCHVCHQSQKTMPALKGHLLSHA</sequence>
<feature type="compositionally biased region" description="Acidic residues" evidence="1">
    <location>
        <begin position="105"/>
        <end position="118"/>
    </location>
</feature>
<proteinExistence type="predicted"/>